<dbReference type="InterPro" id="IPR016772">
    <property type="entry name" value="UCP020408"/>
</dbReference>
<dbReference type="AlphaFoldDB" id="A0A6C2CJN9"/>
<evidence type="ECO:0000313" key="3">
    <source>
        <dbReference type="Proteomes" id="UP000389128"/>
    </source>
</evidence>
<proteinExistence type="inferred from homology"/>
<keyword evidence="3" id="KW-1185">Reference proteome</keyword>
<reference evidence="2 3" key="1">
    <citation type="submission" date="2019-01" db="EMBL/GenBank/DDBJ databases">
        <title>Zoogloea oleivorans genome sequencing and assembly.</title>
        <authorList>
            <person name="Tancsics A."/>
            <person name="Farkas M."/>
            <person name="Kriszt B."/>
            <person name="Maroti G."/>
            <person name="Horvath B."/>
        </authorList>
    </citation>
    <scope>NUCLEOTIDE SEQUENCE [LARGE SCALE GENOMIC DNA]</scope>
    <source>
        <strain evidence="2 3">Buc</strain>
    </source>
</reference>
<accession>A0A6C2CJN9</accession>
<dbReference type="Pfam" id="PF10087">
    <property type="entry name" value="DUF2325"/>
    <property type="match status" value="1"/>
</dbReference>
<comment type="similarity">
    <text evidence="1">Belongs to the UPF0751 family.</text>
</comment>
<gene>
    <name evidence="2" type="ORF">ETQ85_18770</name>
</gene>
<dbReference type="OrthoDB" id="8592530at2"/>
<organism evidence="2 3">
    <name type="scientific">Zoogloea oleivorans</name>
    <dbReference type="NCBI Taxonomy" id="1552750"/>
    <lineage>
        <taxon>Bacteria</taxon>
        <taxon>Pseudomonadati</taxon>
        <taxon>Pseudomonadota</taxon>
        <taxon>Betaproteobacteria</taxon>
        <taxon>Rhodocyclales</taxon>
        <taxon>Zoogloeaceae</taxon>
        <taxon>Zoogloea</taxon>
    </lineage>
</organism>
<dbReference type="EMBL" id="SDKK01000020">
    <property type="protein sequence ID" value="TYC54410.1"/>
    <property type="molecule type" value="Genomic_DNA"/>
</dbReference>
<sequence>MEGFDMQAVIVGADRIEGIRSEILRVADQFGIKAIDHWTGRKASESRRQLSRRTGLVVFMCDRANHMLMRNVRKQAEELGIPMVFCRHSATEVRERLDDLSCVRCASQGTATVLRKS</sequence>
<name>A0A6C2CJN9_9RHOO</name>
<dbReference type="Proteomes" id="UP000389128">
    <property type="component" value="Unassembled WGS sequence"/>
</dbReference>
<comment type="caution">
    <text evidence="2">The sequence shown here is derived from an EMBL/GenBank/DDBJ whole genome shotgun (WGS) entry which is preliminary data.</text>
</comment>
<evidence type="ECO:0000313" key="2">
    <source>
        <dbReference type="EMBL" id="TYC54410.1"/>
    </source>
</evidence>
<protein>
    <submittedName>
        <fullName evidence="2">DUF2325 domain-containing protein</fullName>
    </submittedName>
</protein>
<evidence type="ECO:0000256" key="1">
    <source>
        <dbReference type="ARBA" id="ARBA00007189"/>
    </source>
</evidence>